<dbReference type="SMART" id="SM00947">
    <property type="entry name" value="Pro_CA"/>
    <property type="match status" value="1"/>
</dbReference>
<evidence type="ECO:0000313" key="9">
    <source>
        <dbReference type="EMBL" id="SFD73855.1"/>
    </source>
</evidence>
<dbReference type="GO" id="GO:0008270">
    <property type="term" value="F:zinc ion binding"/>
    <property type="evidence" value="ECO:0007669"/>
    <property type="project" value="UniProtKB-UniRule"/>
</dbReference>
<gene>
    <name evidence="9" type="ORF">SAMN02745121_01282</name>
</gene>
<dbReference type="STRING" id="54.SAMN02745121_01282"/>
<keyword evidence="3 7" id="KW-0479">Metal-binding</keyword>
<evidence type="ECO:0000256" key="2">
    <source>
        <dbReference type="ARBA" id="ARBA00012925"/>
    </source>
</evidence>
<feature type="binding site" evidence="7">
    <location>
        <position position="98"/>
    </location>
    <ligand>
        <name>Zn(2+)</name>
        <dbReference type="ChEBI" id="CHEBI:29105"/>
    </ligand>
</feature>
<protein>
    <recommendedName>
        <fullName evidence="2 8">Carbonic anhydrase</fullName>
        <ecNumber evidence="2 8">4.2.1.1</ecNumber>
    </recommendedName>
    <alternativeName>
        <fullName evidence="8">Carbonate dehydratase</fullName>
    </alternativeName>
</protein>
<dbReference type="PANTHER" id="PTHR11002:SF76">
    <property type="entry name" value="CARBONIC ANHYDRASE"/>
    <property type="match status" value="1"/>
</dbReference>
<evidence type="ECO:0000256" key="4">
    <source>
        <dbReference type="ARBA" id="ARBA00022833"/>
    </source>
</evidence>
<dbReference type="GO" id="GO:0015976">
    <property type="term" value="P:carbon utilization"/>
    <property type="evidence" value="ECO:0007669"/>
    <property type="project" value="InterPro"/>
</dbReference>
<dbReference type="GO" id="GO:0004089">
    <property type="term" value="F:carbonate dehydratase activity"/>
    <property type="evidence" value="ECO:0007669"/>
    <property type="project" value="UniProtKB-UniRule"/>
</dbReference>
<keyword evidence="5 8" id="KW-0456">Lyase</keyword>
<accession>A0A1I1UTE0</accession>
<dbReference type="GO" id="GO:0034599">
    <property type="term" value="P:cellular response to oxidative stress"/>
    <property type="evidence" value="ECO:0007669"/>
    <property type="project" value="TreeGrafter"/>
</dbReference>
<evidence type="ECO:0000256" key="5">
    <source>
        <dbReference type="ARBA" id="ARBA00023239"/>
    </source>
</evidence>
<dbReference type="PROSITE" id="PS00705">
    <property type="entry name" value="PROK_CO2_ANHYDRASE_2"/>
    <property type="match status" value="1"/>
</dbReference>
<comment type="cofactor">
    <cofactor evidence="7">
        <name>Zn(2+)</name>
        <dbReference type="ChEBI" id="CHEBI:29105"/>
    </cofactor>
    <text evidence="7">Binds 1 zinc ion per subunit.</text>
</comment>
<keyword evidence="4 7" id="KW-0862">Zinc</keyword>
<evidence type="ECO:0000256" key="7">
    <source>
        <dbReference type="PIRSR" id="PIRSR601765-1"/>
    </source>
</evidence>
<dbReference type="CDD" id="cd00883">
    <property type="entry name" value="beta_CA_cladeA"/>
    <property type="match status" value="1"/>
</dbReference>
<dbReference type="RefSeq" id="WP_096330050.1">
    <property type="nucleotide sequence ID" value="NZ_FOMX01000004.1"/>
</dbReference>
<evidence type="ECO:0000313" key="10">
    <source>
        <dbReference type="Proteomes" id="UP000199400"/>
    </source>
</evidence>
<dbReference type="InterPro" id="IPR015892">
    <property type="entry name" value="Carbonic_anhydrase_CS"/>
</dbReference>
<keyword evidence="10" id="KW-1185">Reference proteome</keyword>
<dbReference type="Pfam" id="PF00484">
    <property type="entry name" value="Pro_CA"/>
    <property type="match status" value="1"/>
</dbReference>
<sequence>MNPARRLLLANKSWAQERRAIDPEFFQRLAAGQQPEFLWISCSDSRVPETQLTVTDAGELFVHRNVANLVRADDANVLCVLQYAIEALKVHHVIVCGHYGCGGVKAAMNGAPPGRLSQWLAPVADIYQRHRQQLDLLSEDERWAKLVELNTVDQVHRLAETDVIRNAWAKDVYPYLHAWVYSLPEGLIQPLLTLSPKGPQKLL</sequence>
<evidence type="ECO:0000256" key="6">
    <source>
        <dbReference type="ARBA" id="ARBA00048348"/>
    </source>
</evidence>
<dbReference type="GO" id="GO:0071244">
    <property type="term" value="P:cellular response to carbon dioxide"/>
    <property type="evidence" value="ECO:0007669"/>
    <property type="project" value="TreeGrafter"/>
</dbReference>
<organism evidence="9 10">
    <name type="scientific">Nannocystis exedens</name>
    <dbReference type="NCBI Taxonomy" id="54"/>
    <lineage>
        <taxon>Bacteria</taxon>
        <taxon>Pseudomonadati</taxon>
        <taxon>Myxococcota</taxon>
        <taxon>Polyangia</taxon>
        <taxon>Nannocystales</taxon>
        <taxon>Nannocystaceae</taxon>
        <taxon>Nannocystis</taxon>
    </lineage>
</organism>
<comment type="function">
    <text evidence="8">Reversible hydration of carbon dioxide.</text>
</comment>
<dbReference type="AlphaFoldDB" id="A0A1I1UTE0"/>
<evidence type="ECO:0000256" key="3">
    <source>
        <dbReference type="ARBA" id="ARBA00022723"/>
    </source>
</evidence>
<reference evidence="10" key="1">
    <citation type="submission" date="2016-10" db="EMBL/GenBank/DDBJ databases">
        <authorList>
            <person name="Varghese N."/>
            <person name="Submissions S."/>
        </authorList>
    </citation>
    <scope>NUCLEOTIDE SEQUENCE [LARGE SCALE GENOMIC DNA]</scope>
    <source>
        <strain evidence="10">ATCC 25963</strain>
    </source>
</reference>
<dbReference type="Proteomes" id="UP000199400">
    <property type="component" value="Unassembled WGS sequence"/>
</dbReference>
<dbReference type="Gene3D" id="3.40.1050.10">
    <property type="entry name" value="Carbonic anhydrase"/>
    <property type="match status" value="1"/>
</dbReference>
<dbReference type="EC" id="4.2.1.1" evidence="2 8"/>
<dbReference type="InterPro" id="IPR001765">
    <property type="entry name" value="Carbonic_anhydrase"/>
</dbReference>
<dbReference type="PANTHER" id="PTHR11002">
    <property type="entry name" value="CARBONIC ANHYDRASE"/>
    <property type="match status" value="1"/>
</dbReference>
<comment type="similarity">
    <text evidence="1 8">Belongs to the beta-class carbonic anhydrase family.</text>
</comment>
<dbReference type="SUPFAM" id="SSF53056">
    <property type="entry name" value="beta-carbonic anhydrase, cab"/>
    <property type="match status" value="1"/>
</dbReference>
<proteinExistence type="inferred from homology"/>
<evidence type="ECO:0000256" key="1">
    <source>
        <dbReference type="ARBA" id="ARBA00006217"/>
    </source>
</evidence>
<feature type="binding site" evidence="7">
    <location>
        <position position="42"/>
    </location>
    <ligand>
        <name>Zn(2+)</name>
        <dbReference type="ChEBI" id="CHEBI:29105"/>
    </ligand>
</feature>
<name>A0A1I1UTE0_9BACT</name>
<comment type="catalytic activity">
    <reaction evidence="6 8">
        <text>hydrogencarbonate + H(+) = CO2 + H2O</text>
        <dbReference type="Rhea" id="RHEA:10748"/>
        <dbReference type="ChEBI" id="CHEBI:15377"/>
        <dbReference type="ChEBI" id="CHEBI:15378"/>
        <dbReference type="ChEBI" id="CHEBI:16526"/>
        <dbReference type="ChEBI" id="CHEBI:17544"/>
        <dbReference type="EC" id="4.2.1.1"/>
    </reaction>
</comment>
<dbReference type="InterPro" id="IPR036874">
    <property type="entry name" value="Carbonic_anhydrase_sf"/>
</dbReference>
<evidence type="ECO:0000256" key="8">
    <source>
        <dbReference type="RuleBase" id="RU003956"/>
    </source>
</evidence>
<dbReference type="EMBL" id="FOMX01000004">
    <property type="protein sequence ID" value="SFD73855.1"/>
    <property type="molecule type" value="Genomic_DNA"/>
</dbReference>
<dbReference type="OrthoDB" id="9797527at2"/>
<feature type="binding site" evidence="7">
    <location>
        <position position="101"/>
    </location>
    <ligand>
        <name>Zn(2+)</name>
        <dbReference type="ChEBI" id="CHEBI:29105"/>
    </ligand>
</feature>
<feature type="binding site" evidence="7">
    <location>
        <position position="44"/>
    </location>
    <ligand>
        <name>Zn(2+)</name>
        <dbReference type="ChEBI" id="CHEBI:29105"/>
    </ligand>
</feature>